<dbReference type="EC" id="3.1.3.-" evidence="10"/>
<comment type="cofactor">
    <cofactor evidence="10">
        <name>Mn(2+)</name>
        <dbReference type="ChEBI" id="CHEBI:29035"/>
    </cofactor>
    <cofactor evidence="10">
        <name>Ni(2+)</name>
        <dbReference type="ChEBI" id="CHEBI:49786"/>
    </cofactor>
</comment>
<dbReference type="EC" id="2.1.1.-" evidence="10"/>
<sequence>MFEHVVNRSPILNQPLSAKYVKSFAYPTFKERIPKIIDSVIECLNINYVKEKCEDEAVIQEVEIIKQKILNLRNSMVSDGDLLPFNLNSGIFAQITSVYNKMIEQLKKSNNGSSPTWFQTEWLFAECYLYYRLHEIFYTSNTFKHYDPFLAVKIDSLLASNDAVYTLAGLLVETKEKTVPTGSKLEELFKFYLKCSLWGNKSDLSLSNGKAVGAEDTFSTFNEMDSEILVNDSRIAYDVLKKKDNTIDIILDNAGYELFNDLVFADFLIWSGIAKTVVFHGKNIPWFVSDVTPTDFKIIFDLLETKLKNENTLTLVNSWREYLDEGVWELKCEPFWTYPCDFSKMSSEAPELYKKLGLSDLLIFKGDLNYRKLMGDIFWEPTTSFKFALRGFEPTNVLALRTVKADTISGLPKGVFEELNAKEANWMITGKYALIQLLRK</sequence>
<evidence type="ECO:0000256" key="10">
    <source>
        <dbReference type="RuleBase" id="RU367030"/>
    </source>
</evidence>
<dbReference type="GO" id="GO:0005634">
    <property type="term" value="C:nucleus"/>
    <property type="evidence" value="ECO:0007669"/>
    <property type="project" value="TreeGrafter"/>
</dbReference>
<dbReference type="InterPro" id="IPR002791">
    <property type="entry name" value="ARMT1-like_metal-bd"/>
</dbReference>
<gene>
    <name evidence="12" type="ORF">V9T40_004166</name>
</gene>
<dbReference type="PANTHER" id="PTHR12260:SF6">
    <property type="entry name" value="DAMAGE-CONTROL PHOSPHATASE ARMT1"/>
    <property type="match status" value="1"/>
</dbReference>
<dbReference type="GO" id="GO:0046872">
    <property type="term" value="F:metal ion binding"/>
    <property type="evidence" value="ECO:0007669"/>
    <property type="project" value="UniProtKB-UniRule"/>
</dbReference>
<evidence type="ECO:0000256" key="2">
    <source>
        <dbReference type="ARBA" id="ARBA00001326"/>
    </source>
</evidence>
<proteinExistence type="inferred from homology"/>
<dbReference type="GO" id="GO:0016791">
    <property type="term" value="F:phosphatase activity"/>
    <property type="evidence" value="ECO:0007669"/>
    <property type="project" value="TreeGrafter"/>
</dbReference>
<dbReference type="GO" id="GO:0006974">
    <property type="term" value="P:DNA damage response"/>
    <property type="evidence" value="ECO:0007669"/>
    <property type="project" value="TreeGrafter"/>
</dbReference>
<evidence type="ECO:0000256" key="4">
    <source>
        <dbReference type="ARBA" id="ARBA00022596"/>
    </source>
</evidence>
<keyword evidence="5 10" id="KW-0479">Metal-binding</keyword>
<dbReference type="Proteomes" id="UP001367676">
    <property type="component" value="Unassembled WGS sequence"/>
</dbReference>
<reference evidence="12 13" key="1">
    <citation type="submission" date="2024-03" db="EMBL/GenBank/DDBJ databases">
        <title>Adaptation during the transition from Ophiocordyceps entomopathogen to insect associate is accompanied by gene loss and intensified selection.</title>
        <authorList>
            <person name="Ward C.M."/>
            <person name="Onetto C.A."/>
            <person name="Borneman A.R."/>
        </authorList>
    </citation>
    <scope>NUCLEOTIDE SEQUENCE [LARGE SCALE GENOMIC DNA]</scope>
    <source>
        <strain evidence="12">AWRI1</strain>
        <tissue evidence="12">Single Adult Female</tissue>
    </source>
</reference>
<keyword evidence="7 10" id="KW-0464">Manganese</keyword>
<dbReference type="GO" id="GO:0030643">
    <property type="term" value="P:intracellular phosphate ion homeostasis"/>
    <property type="evidence" value="ECO:0007669"/>
    <property type="project" value="UniProtKB-ARBA"/>
</dbReference>
<dbReference type="GO" id="GO:0051998">
    <property type="term" value="F:protein carboxyl O-methyltransferase activity"/>
    <property type="evidence" value="ECO:0007669"/>
    <property type="project" value="UniProtKB-UniRule"/>
</dbReference>
<evidence type="ECO:0000256" key="5">
    <source>
        <dbReference type="ARBA" id="ARBA00022723"/>
    </source>
</evidence>
<dbReference type="InterPro" id="IPR036075">
    <property type="entry name" value="ARMT-1-like_metal-bd_sf"/>
</dbReference>
<evidence type="ECO:0000256" key="6">
    <source>
        <dbReference type="ARBA" id="ARBA00022801"/>
    </source>
</evidence>
<dbReference type="EMBL" id="JBBCAQ010000004">
    <property type="protein sequence ID" value="KAK7603893.1"/>
    <property type="molecule type" value="Genomic_DNA"/>
</dbReference>
<keyword evidence="13" id="KW-1185">Reference proteome</keyword>
<dbReference type="PANTHER" id="PTHR12260">
    <property type="entry name" value="DAMAGE-CONTROL PHOSPHATASE ARMT1"/>
    <property type="match status" value="1"/>
</dbReference>
<comment type="catalytic activity">
    <reaction evidence="9 10">
        <text>beta-D-fructose 6-phosphate = dihydroxyacetone + D-glyceraldehyde 3-phosphate</text>
        <dbReference type="Rhea" id="RHEA:28002"/>
        <dbReference type="ChEBI" id="CHEBI:16016"/>
        <dbReference type="ChEBI" id="CHEBI:57634"/>
        <dbReference type="ChEBI" id="CHEBI:59776"/>
    </reaction>
</comment>
<dbReference type="Gene3D" id="1.20.930.60">
    <property type="match status" value="1"/>
</dbReference>
<evidence type="ECO:0000256" key="1">
    <source>
        <dbReference type="ARBA" id="ARBA00000807"/>
    </source>
</evidence>
<evidence type="ECO:0000256" key="8">
    <source>
        <dbReference type="ARBA" id="ARBA00045980"/>
    </source>
</evidence>
<comment type="similarity">
    <text evidence="3 10">Belongs to the damage-control phosphatase family. Sugar phosphate phosphatase III subfamily.</text>
</comment>
<comment type="catalytic activity">
    <reaction evidence="1 10">
        <text>L-glutamyl-[protein] + S-adenosyl-L-methionine = [protein]-L-glutamate 5-O-methyl ester + S-adenosyl-L-homocysteine</text>
        <dbReference type="Rhea" id="RHEA:24452"/>
        <dbReference type="Rhea" id="RHEA-COMP:10208"/>
        <dbReference type="Rhea" id="RHEA-COMP:10311"/>
        <dbReference type="ChEBI" id="CHEBI:29973"/>
        <dbReference type="ChEBI" id="CHEBI:57856"/>
        <dbReference type="ChEBI" id="CHEBI:59789"/>
        <dbReference type="ChEBI" id="CHEBI:82795"/>
    </reaction>
</comment>
<comment type="function">
    <text evidence="8 10">Metal-dependent phosphatase that shows phosphatase activity against several substrates, including fructose-1-phosphate and fructose-6-phosphate. Its preference for fructose-1-phosphate, a strong glycating agent that causes DNA damage rather than a canonical yeast metabolite, suggests a damage-control function in hexose phosphate metabolism. Has also been shown to have O-methyltransferase activity that methylates glutamate residues of target proteins to form gamma-glutamyl methyl ester residues. Possibly methylates PCNA, suggesting it is involved in the DNA damage response.</text>
</comment>
<evidence type="ECO:0000259" key="11">
    <source>
        <dbReference type="Pfam" id="PF01937"/>
    </source>
</evidence>
<organism evidence="12 13">
    <name type="scientific">Parthenolecanium corni</name>
    <dbReference type="NCBI Taxonomy" id="536013"/>
    <lineage>
        <taxon>Eukaryota</taxon>
        <taxon>Metazoa</taxon>
        <taxon>Ecdysozoa</taxon>
        <taxon>Arthropoda</taxon>
        <taxon>Hexapoda</taxon>
        <taxon>Insecta</taxon>
        <taxon>Pterygota</taxon>
        <taxon>Neoptera</taxon>
        <taxon>Paraneoptera</taxon>
        <taxon>Hemiptera</taxon>
        <taxon>Sternorrhyncha</taxon>
        <taxon>Coccoidea</taxon>
        <taxon>Coccidae</taxon>
        <taxon>Parthenolecanium</taxon>
    </lineage>
</organism>
<comment type="domain">
    <text evidence="10">Subfamily III proteins have a conserved RTxK motif about 40-50 residues from the C-terminus; the threonine may be replaced by serine or cysteine.</text>
</comment>
<accession>A0AAN9U342</accession>
<keyword evidence="10" id="KW-0808">Transferase</keyword>
<keyword evidence="10" id="KW-0489">Methyltransferase</keyword>
<comment type="catalytic activity">
    <reaction evidence="2 10">
        <text>beta-D-fructose 1-phosphate + H2O = D-fructose + phosphate</text>
        <dbReference type="Rhea" id="RHEA:35603"/>
        <dbReference type="ChEBI" id="CHEBI:15377"/>
        <dbReference type="ChEBI" id="CHEBI:37721"/>
        <dbReference type="ChEBI" id="CHEBI:43474"/>
        <dbReference type="ChEBI" id="CHEBI:138881"/>
    </reaction>
</comment>
<evidence type="ECO:0000313" key="13">
    <source>
        <dbReference type="Proteomes" id="UP001367676"/>
    </source>
</evidence>
<dbReference type="Pfam" id="PF01937">
    <property type="entry name" value="ARMT1-like_dom"/>
    <property type="match status" value="1"/>
</dbReference>
<dbReference type="Gene3D" id="3.40.50.10880">
    <property type="entry name" value="Uncharacterised protein PF01937, DUF89, domain 3"/>
    <property type="match status" value="1"/>
</dbReference>
<evidence type="ECO:0000256" key="3">
    <source>
        <dbReference type="ARBA" id="ARBA00009519"/>
    </source>
</evidence>
<keyword evidence="4" id="KW-0533">Nickel</keyword>
<keyword evidence="6 10" id="KW-0378">Hydrolase</keyword>
<dbReference type="FunFam" id="3.40.50.10880:FF:000005">
    <property type="entry name" value="DUF89-domain-containing protein"/>
    <property type="match status" value="1"/>
</dbReference>
<evidence type="ECO:0000313" key="12">
    <source>
        <dbReference type="EMBL" id="KAK7603893.1"/>
    </source>
</evidence>
<dbReference type="AlphaFoldDB" id="A0AAN9U342"/>
<dbReference type="GO" id="GO:0016462">
    <property type="term" value="F:pyrophosphatase activity"/>
    <property type="evidence" value="ECO:0007669"/>
    <property type="project" value="UniProtKB-ARBA"/>
</dbReference>
<dbReference type="GO" id="GO:0032259">
    <property type="term" value="P:methylation"/>
    <property type="evidence" value="ECO:0007669"/>
    <property type="project" value="UniProtKB-KW"/>
</dbReference>
<dbReference type="SUPFAM" id="SSF111321">
    <property type="entry name" value="AF1104-like"/>
    <property type="match status" value="1"/>
</dbReference>
<comment type="caution">
    <text evidence="12">The sequence shown here is derived from an EMBL/GenBank/DDBJ whole genome shotgun (WGS) entry which is preliminary data.</text>
</comment>
<evidence type="ECO:0000256" key="7">
    <source>
        <dbReference type="ARBA" id="ARBA00023211"/>
    </source>
</evidence>
<feature type="domain" description="Damage-control phosphatase ARMT1-like metal-binding" evidence="11">
    <location>
        <begin position="28"/>
        <end position="417"/>
    </location>
</feature>
<dbReference type="InterPro" id="IPR039763">
    <property type="entry name" value="ARMT1"/>
</dbReference>
<name>A0AAN9U342_9HEMI</name>
<protein>
    <recommendedName>
        <fullName evidence="10">Sugar phosphate phosphatase</fullName>
        <ecNumber evidence="10">2.1.1.-</ecNumber>
        <ecNumber evidence="10">3.1.3.-</ecNumber>
    </recommendedName>
</protein>
<evidence type="ECO:0000256" key="9">
    <source>
        <dbReference type="ARBA" id="ARBA00048809"/>
    </source>
</evidence>